<dbReference type="Pfam" id="PF01568">
    <property type="entry name" value="Molydop_binding"/>
    <property type="match status" value="1"/>
</dbReference>
<reference evidence="10 11" key="1">
    <citation type="submission" date="2019-07" db="EMBL/GenBank/DDBJ databases">
        <title>Whole genome shotgun sequence of Aneurinibacillus danicus NBRC 102444.</title>
        <authorList>
            <person name="Hosoyama A."/>
            <person name="Uohara A."/>
            <person name="Ohji S."/>
            <person name="Ichikawa N."/>
        </authorList>
    </citation>
    <scope>NUCLEOTIDE SEQUENCE [LARGE SCALE GENOMIC DNA]</scope>
    <source>
        <strain evidence="10 11">NBRC 102444</strain>
    </source>
</reference>
<comment type="caution">
    <text evidence="10">The sequence shown here is derived from an EMBL/GenBank/DDBJ whole genome shotgun (WGS) entry which is preliminary data.</text>
</comment>
<keyword evidence="8" id="KW-0411">Iron-sulfur</keyword>
<keyword evidence="7" id="KW-0408">Iron</keyword>
<dbReference type="GO" id="GO:0046872">
    <property type="term" value="F:metal ion binding"/>
    <property type="evidence" value="ECO:0007669"/>
    <property type="project" value="UniProtKB-KW"/>
</dbReference>
<evidence type="ECO:0000256" key="4">
    <source>
        <dbReference type="ARBA" id="ARBA00022505"/>
    </source>
</evidence>
<evidence type="ECO:0000256" key="8">
    <source>
        <dbReference type="ARBA" id="ARBA00023014"/>
    </source>
</evidence>
<evidence type="ECO:0000313" key="11">
    <source>
        <dbReference type="Proteomes" id="UP000321157"/>
    </source>
</evidence>
<dbReference type="GO" id="GO:0022904">
    <property type="term" value="P:respiratory electron transport chain"/>
    <property type="evidence" value="ECO:0007669"/>
    <property type="project" value="TreeGrafter"/>
</dbReference>
<dbReference type="InterPro" id="IPR050123">
    <property type="entry name" value="Prok_molybdopt-oxidoreductase"/>
</dbReference>
<keyword evidence="6" id="KW-0560">Oxidoreductase</keyword>
<protein>
    <recommendedName>
        <fullName evidence="9">Molybdopterin dinucleotide-binding domain-containing protein</fullName>
    </recommendedName>
</protein>
<dbReference type="GO" id="GO:0043546">
    <property type="term" value="F:molybdopterin cofactor binding"/>
    <property type="evidence" value="ECO:0007669"/>
    <property type="project" value="InterPro"/>
</dbReference>
<dbReference type="GO" id="GO:0016020">
    <property type="term" value="C:membrane"/>
    <property type="evidence" value="ECO:0007669"/>
    <property type="project" value="TreeGrafter"/>
</dbReference>
<organism evidence="10 11">
    <name type="scientific">Aneurinibacillus danicus</name>
    <dbReference type="NCBI Taxonomy" id="267746"/>
    <lineage>
        <taxon>Bacteria</taxon>
        <taxon>Bacillati</taxon>
        <taxon>Bacillota</taxon>
        <taxon>Bacilli</taxon>
        <taxon>Bacillales</taxon>
        <taxon>Paenibacillaceae</taxon>
        <taxon>Aneurinibacillus group</taxon>
        <taxon>Aneurinibacillus</taxon>
    </lineage>
</organism>
<dbReference type="Gene3D" id="3.40.50.740">
    <property type="match status" value="1"/>
</dbReference>
<dbReference type="SUPFAM" id="SSF50692">
    <property type="entry name" value="ADC-like"/>
    <property type="match status" value="1"/>
</dbReference>
<sequence length="341" mass="38373">MGATDTSTAISNLLLITGNYGRPGTGAYPLRGHNNVQGACDFGTMPAWFPGYEPIQDDKVRARYEQAWGVSLPKEPGYDKHQMVEGIHMGANWNYTHPSEIMAEAARLAPVFAGVSYERLEGWNSLMWPVAPDGKDTPLLYTDTFAFPDGKAKLFPVNRTPPFKPGKEYDLRLNNGRIPEHFHEGNMTYRSEGIRHKVPSVWLEISPELAQERNIKDGALVRLTSPYGQVEVPVLITDRVKGNELYLPMNTRKDNEAVNRLTSSYHDIVTHTPNFKEMDVQLEILEPEGEIPLPRQNHRFGNRVPQVGVKVEEKWSRPGYVPVADTVTKKEGAYGKGNFRD</sequence>
<dbReference type="GO" id="GO:0003954">
    <property type="term" value="F:NADH dehydrogenase activity"/>
    <property type="evidence" value="ECO:0007669"/>
    <property type="project" value="TreeGrafter"/>
</dbReference>
<evidence type="ECO:0000256" key="7">
    <source>
        <dbReference type="ARBA" id="ARBA00023004"/>
    </source>
</evidence>
<dbReference type="PROSITE" id="PS00932">
    <property type="entry name" value="MOLYBDOPTERIN_PROK_3"/>
    <property type="match status" value="1"/>
</dbReference>
<keyword evidence="3" id="KW-0004">4Fe-4S</keyword>
<evidence type="ECO:0000256" key="3">
    <source>
        <dbReference type="ARBA" id="ARBA00022485"/>
    </source>
</evidence>
<comment type="cofactor">
    <cofactor evidence="2">
        <name>[4Fe-4S] cluster</name>
        <dbReference type="ChEBI" id="CHEBI:49883"/>
    </cofactor>
</comment>
<dbReference type="InterPro" id="IPR006655">
    <property type="entry name" value="Mopterin_OxRdtase_prok_CS"/>
</dbReference>
<evidence type="ECO:0000259" key="9">
    <source>
        <dbReference type="Pfam" id="PF01568"/>
    </source>
</evidence>
<dbReference type="Gene3D" id="2.40.40.20">
    <property type="match status" value="1"/>
</dbReference>
<evidence type="ECO:0000256" key="5">
    <source>
        <dbReference type="ARBA" id="ARBA00022723"/>
    </source>
</evidence>
<feature type="domain" description="Molybdopterin dinucleotide-binding" evidence="9">
    <location>
        <begin position="171"/>
        <end position="277"/>
    </location>
</feature>
<dbReference type="Proteomes" id="UP000321157">
    <property type="component" value="Unassembled WGS sequence"/>
</dbReference>
<evidence type="ECO:0000256" key="2">
    <source>
        <dbReference type="ARBA" id="ARBA00001966"/>
    </source>
</evidence>
<accession>A0A511V850</accession>
<dbReference type="AlphaFoldDB" id="A0A511V850"/>
<evidence type="ECO:0000256" key="6">
    <source>
        <dbReference type="ARBA" id="ARBA00023002"/>
    </source>
</evidence>
<keyword evidence="11" id="KW-1185">Reference proteome</keyword>
<keyword evidence="5" id="KW-0479">Metal-binding</keyword>
<dbReference type="FunFam" id="2.40.40.20:FF:000005">
    <property type="entry name" value="Periplasmic nitrate reductase"/>
    <property type="match status" value="1"/>
</dbReference>
<dbReference type="GO" id="GO:0051539">
    <property type="term" value="F:4 iron, 4 sulfur cluster binding"/>
    <property type="evidence" value="ECO:0007669"/>
    <property type="project" value="UniProtKB-KW"/>
</dbReference>
<dbReference type="Gene3D" id="3.40.228.10">
    <property type="entry name" value="Dimethylsulfoxide Reductase, domain 2"/>
    <property type="match status" value="1"/>
</dbReference>
<proteinExistence type="predicted"/>
<dbReference type="InterPro" id="IPR006657">
    <property type="entry name" value="MoPterin_dinucl-bd_dom"/>
</dbReference>
<evidence type="ECO:0000256" key="1">
    <source>
        <dbReference type="ARBA" id="ARBA00001942"/>
    </source>
</evidence>
<dbReference type="SUPFAM" id="SSF53706">
    <property type="entry name" value="Formate dehydrogenase/DMSO reductase, domains 1-3"/>
    <property type="match status" value="1"/>
</dbReference>
<dbReference type="PANTHER" id="PTHR43105:SF14">
    <property type="entry name" value="FORMATE DEHYDROGENASE H"/>
    <property type="match status" value="1"/>
</dbReference>
<gene>
    <name evidence="10" type="ORF">ADA01nite_25740</name>
</gene>
<name>A0A511V850_9BACL</name>
<dbReference type="EMBL" id="BJXX01000117">
    <property type="protein sequence ID" value="GEN35114.1"/>
    <property type="molecule type" value="Genomic_DNA"/>
</dbReference>
<dbReference type="InterPro" id="IPR009010">
    <property type="entry name" value="Asp_de-COase-like_dom_sf"/>
</dbReference>
<evidence type="ECO:0000313" key="10">
    <source>
        <dbReference type="EMBL" id="GEN35114.1"/>
    </source>
</evidence>
<dbReference type="PANTHER" id="PTHR43105">
    <property type="entry name" value="RESPIRATORY NITRATE REDUCTASE"/>
    <property type="match status" value="1"/>
</dbReference>
<comment type="cofactor">
    <cofactor evidence="1">
        <name>Mo-bis(molybdopterin guanine dinucleotide)</name>
        <dbReference type="ChEBI" id="CHEBI:60539"/>
    </cofactor>
</comment>
<keyword evidence="4" id="KW-0500">Molybdenum</keyword>